<feature type="domain" description="Macro" evidence="1">
    <location>
        <begin position="1"/>
        <end position="118"/>
    </location>
</feature>
<organism evidence="2 3">
    <name type="scientific">Rhamnusium bicolor</name>
    <dbReference type="NCBI Taxonomy" id="1586634"/>
    <lineage>
        <taxon>Eukaryota</taxon>
        <taxon>Metazoa</taxon>
        <taxon>Ecdysozoa</taxon>
        <taxon>Arthropoda</taxon>
        <taxon>Hexapoda</taxon>
        <taxon>Insecta</taxon>
        <taxon>Pterygota</taxon>
        <taxon>Neoptera</taxon>
        <taxon>Endopterygota</taxon>
        <taxon>Coleoptera</taxon>
        <taxon>Polyphaga</taxon>
        <taxon>Cucujiformia</taxon>
        <taxon>Chrysomeloidea</taxon>
        <taxon>Cerambycidae</taxon>
        <taxon>Lepturinae</taxon>
        <taxon>Rhagiini</taxon>
        <taxon>Rhamnusium</taxon>
    </lineage>
</organism>
<keyword evidence="3" id="KW-1185">Reference proteome</keyword>
<gene>
    <name evidence="2" type="ORF">NQ314_020508</name>
</gene>
<dbReference type="InterPro" id="IPR021109">
    <property type="entry name" value="Peptidase_aspartic_dom_sf"/>
</dbReference>
<evidence type="ECO:0000259" key="1">
    <source>
        <dbReference type="PROSITE" id="PS51154"/>
    </source>
</evidence>
<accession>A0AAV8WKF2</accession>
<dbReference type="PROSITE" id="PS00141">
    <property type="entry name" value="ASP_PROTEASE"/>
    <property type="match status" value="1"/>
</dbReference>
<dbReference type="GO" id="GO:0004190">
    <property type="term" value="F:aspartic-type endopeptidase activity"/>
    <property type="evidence" value="ECO:0007669"/>
    <property type="project" value="InterPro"/>
</dbReference>
<dbReference type="PANTHER" id="PTHR12521:SF0">
    <property type="entry name" value="ADP-RIBOSE GLYCOHYDROLASE OARD1"/>
    <property type="match status" value="1"/>
</dbReference>
<dbReference type="InterPro" id="IPR043472">
    <property type="entry name" value="Macro_dom-like"/>
</dbReference>
<dbReference type="GO" id="GO:0140291">
    <property type="term" value="P:peptidyl-glutamate ADP-deribosylation"/>
    <property type="evidence" value="ECO:0007669"/>
    <property type="project" value="TreeGrafter"/>
</dbReference>
<dbReference type="SUPFAM" id="SSF50630">
    <property type="entry name" value="Acid proteases"/>
    <property type="match status" value="1"/>
</dbReference>
<name>A0AAV8WKF2_9CUCU</name>
<proteinExistence type="predicted"/>
<evidence type="ECO:0000313" key="2">
    <source>
        <dbReference type="EMBL" id="KAJ8927062.1"/>
    </source>
</evidence>
<dbReference type="PANTHER" id="PTHR12521">
    <property type="entry name" value="PROTEIN C6ORF130"/>
    <property type="match status" value="1"/>
</dbReference>
<comment type="caution">
    <text evidence="2">The sequence shown here is derived from an EMBL/GenBank/DDBJ whole genome shotgun (WGS) entry which is preliminary data.</text>
</comment>
<dbReference type="PROSITE" id="PS51154">
    <property type="entry name" value="MACRO"/>
    <property type="match status" value="1"/>
</dbReference>
<evidence type="ECO:0000313" key="3">
    <source>
        <dbReference type="Proteomes" id="UP001162156"/>
    </source>
</evidence>
<dbReference type="EMBL" id="JANEYF010005736">
    <property type="protein sequence ID" value="KAJ8927062.1"/>
    <property type="molecule type" value="Genomic_DNA"/>
</dbReference>
<dbReference type="SUPFAM" id="SSF52949">
    <property type="entry name" value="Macro domain-like"/>
    <property type="match status" value="1"/>
</dbReference>
<protein>
    <recommendedName>
        <fullName evidence="1">Macro domain-containing protein</fullName>
    </recommendedName>
</protein>
<dbReference type="InterPro" id="IPR002589">
    <property type="entry name" value="Macro_dom"/>
</dbReference>
<dbReference type="InterPro" id="IPR001969">
    <property type="entry name" value="Aspartic_peptidase_AS"/>
</dbReference>
<dbReference type="Proteomes" id="UP001162156">
    <property type="component" value="Unassembled WGS sequence"/>
</dbReference>
<dbReference type="Gene3D" id="3.40.220.10">
    <property type="entry name" value="Leucine Aminopeptidase, subunit E, domain 1"/>
    <property type="match status" value="1"/>
</dbReference>
<dbReference type="GO" id="GO:0006508">
    <property type="term" value="P:proteolysis"/>
    <property type="evidence" value="ECO:0007669"/>
    <property type="project" value="InterPro"/>
</dbReference>
<dbReference type="InterPro" id="IPR050892">
    <property type="entry name" value="ADP-ribose_metab_enzymes"/>
</dbReference>
<dbReference type="CDD" id="cd02901">
    <property type="entry name" value="Macro_Poa1p-like"/>
    <property type="match status" value="1"/>
</dbReference>
<dbReference type="AlphaFoldDB" id="A0AAV8WKF2"/>
<reference evidence="2" key="1">
    <citation type="journal article" date="2023" name="Insect Mol. Biol.">
        <title>Genome sequencing provides insights into the evolution of gene families encoding plant cell wall-degrading enzymes in longhorned beetles.</title>
        <authorList>
            <person name="Shin N.R."/>
            <person name="Okamura Y."/>
            <person name="Kirsch R."/>
            <person name="Pauchet Y."/>
        </authorList>
    </citation>
    <scope>NUCLEOTIDE SEQUENCE</scope>
    <source>
        <strain evidence="2">RBIC_L_NR</strain>
    </source>
</reference>
<sequence length="205" mass="23082">MNAGIAAQFKRRFNSVNFLISQQQEIGGLAVLPNSRRFIYYLVTKNLFFDQPTYESLYSSLCQLKQHIVNNNIANLAIPALGCGLDGLFWPKVRSLIFLCFSDLNLNIVVYHYLPGVDIKSSNSKENYCKLNNSFMPTADEWNKWLAIVRDFYIPSDLSPLCSTMPGDTRPYLEVEIDSVPVTCLLDSGASNTIIGWAGLDFFGK</sequence>